<keyword evidence="1" id="KW-0004">4Fe-4S</keyword>
<evidence type="ECO:0000313" key="12">
    <source>
        <dbReference type="EMBL" id="EKS38795.1"/>
    </source>
</evidence>
<sequence length="242" mass="26487">MTNSTIEQKTKTIEQKTKESRRNSAGPSFSVSAQSNEPGPDCPLCPRLKDYRDANRAQHPHWFNAPVPSFGPVDAQLLIIGLAPGLQGANRTGRPFTGDFAGDLLYGTLIEFGFARGVFEARPDDGLTLVDCRISNAVRCVPPQNKPLPAEINTCRSFMTAAIGEMPRLRAIVMLGRVAHDTTLKGLGVRAAAAPFAHGAQHQAGTIRLFDSYHCSRYNTNTRVLTPEMFRAVFASVREYLD</sequence>
<dbReference type="SMART" id="SM00986">
    <property type="entry name" value="UDG"/>
    <property type="match status" value="1"/>
</dbReference>
<keyword evidence="2" id="KW-0479">Metal-binding</keyword>
<gene>
    <name evidence="12" type="ORF">HMPREF9696_01264</name>
</gene>
<dbReference type="Proteomes" id="UP000001095">
    <property type="component" value="Unassembled WGS sequence"/>
</dbReference>
<dbReference type="GO" id="GO:0046872">
    <property type="term" value="F:metal ion binding"/>
    <property type="evidence" value="ECO:0007669"/>
    <property type="project" value="UniProtKB-KW"/>
</dbReference>
<proteinExistence type="inferred from homology"/>
<evidence type="ECO:0000256" key="1">
    <source>
        <dbReference type="ARBA" id="ARBA00022485"/>
    </source>
</evidence>
<name>K8PGZ4_9BRAD</name>
<dbReference type="PANTHER" id="PTHR33693">
    <property type="entry name" value="TYPE-5 URACIL-DNA GLYCOSYLASE"/>
    <property type="match status" value="1"/>
</dbReference>
<feature type="compositionally biased region" description="Polar residues" evidence="10">
    <location>
        <begin position="23"/>
        <end position="37"/>
    </location>
</feature>
<evidence type="ECO:0000256" key="6">
    <source>
        <dbReference type="ARBA" id="ARBA00023014"/>
    </source>
</evidence>
<keyword evidence="3" id="KW-0227">DNA damage</keyword>
<feature type="compositionally biased region" description="Basic and acidic residues" evidence="10">
    <location>
        <begin position="8"/>
        <end position="22"/>
    </location>
</feature>
<dbReference type="InterPro" id="IPR005122">
    <property type="entry name" value="Uracil-DNA_glycosylase-like"/>
</dbReference>
<dbReference type="SMART" id="SM00987">
    <property type="entry name" value="UreE_C"/>
    <property type="match status" value="1"/>
</dbReference>
<dbReference type="EMBL" id="AGWY01000006">
    <property type="protein sequence ID" value="EKS38795.1"/>
    <property type="molecule type" value="Genomic_DNA"/>
</dbReference>
<accession>K8PGZ4</accession>
<evidence type="ECO:0000256" key="3">
    <source>
        <dbReference type="ARBA" id="ARBA00022763"/>
    </source>
</evidence>
<dbReference type="SUPFAM" id="SSF52141">
    <property type="entry name" value="Uracil-DNA glycosylase-like"/>
    <property type="match status" value="1"/>
</dbReference>
<dbReference type="OrthoDB" id="9787663at2"/>
<evidence type="ECO:0000256" key="9">
    <source>
        <dbReference type="ARBA" id="ARBA00023887"/>
    </source>
</evidence>
<feature type="region of interest" description="Disordered" evidence="10">
    <location>
        <begin position="1"/>
        <end position="44"/>
    </location>
</feature>
<comment type="caution">
    <text evidence="12">The sequence shown here is derived from an EMBL/GenBank/DDBJ whole genome shotgun (WGS) entry which is preliminary data.</text>
</comment>
<keyword evidence="13" id="KW-1185">Reference proteome</keyword>
<evidence type="ECO:0000256" key="2">
    <source>
        <dbReference type="ARBA" id="ARBA00022723"/>
    </source>
</evidence>
<evidence type="ECO:0000256" key="7">
    <source>
        <dbReference type="ARBA" id="ARBA00023204"/>
    </source>
</evidence>
<dbReference type="PATRIC" id="fig|883079.3.peg.1282"/>
<dbReference type="GO" id="GO:0033958">
    <property type="term" value="F:DNA-deoxyinosine glycosylase activity"/>
    <property type="evidence" value="ECO:0007669"/>
    <property type="project" value="InterPro"/>
</dbReference>
<feature type="domain" description="Uracil-DNA glycosylase-like" evidence="11">
    <location>
        <begin position="68"/>
        <end position="234"/>
    </location>
</feature>
<organism evidence="12 13">
    <name type="scientific">Afipia clevelandensis ATCC 49720</name>
    <dbReference type="NCBI Taxonomy" id="883079"/>
    <lineage>
        <taxon>Bacteria</taxon>
        <taxon>Pseudomonadati</taxon>
        <taxon>Pseudomonadota</taxon>
        <taxon>Alphaproteobacteria</taxon>
        <taxon>Hyphomicrobiales</taxon>
        <taxon>Nitrobacteraceae</taxon>
        <taxon>Afipia</taxon>
    </lineage>
</organism>
<dbReference type="GO" id="GO:0004844">
    <property type="term" value="F:uracil DNA N-glycosylase activity"/>
    <property type="evidence" value="ECO:0007669"/>
    <property type="project" value="InterPro"/>
</dbReference>
<keyword evidence="7" id="KW-0234">DNA repair</keyword>
<dbReference type="AlphaFoldDB" id="K8PGZ4"/>
<keyword evidence="5" id="KW-0408">Iron</keyword>
<keyword evidence="6" id="KW-0411">Iron-sulfur</keyword>
<dbReference type="HOGENOM" id="CLU_083279_0_0_5"/>
<evidence type="ECO:0000256" key="8">
    <source>
        <dbReference type="ARBA" id="ARBA00023779"/>
    </source>
</evidence>
<evidence type="ECO:0000313" key="13">
    <source>
        <dbReference type="Proteomes" id="UP000001095"/>
    </source>
</evidence>
<dbReference type="InterPro" id="IPR051536">
    <property type="entry name" value="UDG_Type-4/5"/>
</dbReference>
<dbReference type="CDD" id="cd10031">
    <property type="entry name" value="UDG-F5_TTUDGB_like"/>
    <property type="match status" value="1"/>
</dbReference>
<evidence type="ECO:0000256" key="4">
    <source>
        <dbReference type="ARBA" id="ARBA00022801"/>
    </source>
</evidence>
<protein>
    <recommendedName>
        <fullName evidence="9">Type-5 uracil-DNA glycosylase</fullName>
    </recommendedName>
</protein>
<reference evidence="12 13" key="1">
    <citation type="submission" date="2012-04" db="EMBL/GenBank/DDBJ databases">
        <title>The Genome Sequence of Afipia clevelandensis ATCC 49720.</title>
        <authorList>
            <consortium name="The Broad Institute Genome Sequencing Platform"/>
            <person name="Earl A."/>
            <person name="Ward D."/>
            <person name="Feldgarden M."/>
            <person name="Gevers D."/>
            <person name="Huys G."/>
            <person name="Walker B."/>
            <person name="Young S.K."/>
            <person name="Zeng Q."/>
            <person name="Gargeya S."/>
            <person name="Fitzgerald M."/>
            <person name="Haas B."/>
            <person name="Abouelleil A."/>
            <person name="Alvarado L."/>
            <person name="Arachchi H.M."/>
            <person name="Berlin A."/>
            <person name="Chapman S.B."/>
            <person name="Goldberg J."/>
            <person name="Griggs A."/>
            <person name="Gujja S."/>
            <person name="Hansen M."/>
            <person name="Howarth C."/>
            <person name="Imamovic A."/>
            <person name="Larimer J."/>
            <person name="McCowen C."/>
            <person name="Montmayeur A."/>
            <person name="Murphy C."/>
            <person name="Neiman D."/>
            <person name="Pearson M."/>
            <person name="Priest M."/>
            <person name="Roberts A."/>
            <person name="Saif S."/>
            <person name="Shea T."/>
            <person name="Sisk P."/>
            <person name="Sykes S."/>
            <person name="Wortman J."/>
            <person name="Nusbaum C."/>
            <person name="Birren B."/>
        </authorList>
    </citation>
    <scope>NUCLEOTIDE SEQUENCE [LARGE SCALE GENOMIC DNA]</scope>
    <source>
        <strain evidence="12 13">ATCC 49720</strain>
    </source>
</reference>
<comment type="similarity">
    <text evidence="8">Belongs to the uracil-DNA glycosylase (UDG) superfamily. Type 5 (UDGb) family.</text>
</comment>
<evidence type="ECO:0000256" key="5">
    <source>
        <dbReference type="ARBA" id="ARBA00023004"/>
    </source>
</evidence>
<dbReference type="RefSeq" id="WP_002712130.1">
    <property type="nucleotide sequence ID" value="NZ_KB375281.1"/>
</dbReference>
<dbReference type="Gene3D" id="3.40.470.10">
    <property type="entry name" value="Uracil-DNA glycosylase-like domain"/>
    <property type="match status" value="1"/>
</dbReference>
<dbReference type="PANTHER" id="PTHR33693:SF3">
    <property type="entry name" value="TYPE-5 URACIL-DNA GLYCOSYLASE"/>
    <property type="match status" value="1"/>
</dbReference>
<dbReference type="InterPro" id="IPR036895">
    <property type="entry name" value="Uracil-DNA_glycosylase-like_sf"/>
</dbReference>
<keyword evidence="4" id="KW-0378">Hydrolase</keyword>
<evidence type="ECO:0000259" key="11">
    <source>
        <dbReference type="SMART" id="SM00986"/>
    </source>
</evidence>
<dbReference type="GO" id="GO:0006284">
    <property type="term" value="P:base-excision repair"/>
    <property type="evidence" value="ECO:0007669"/>
    <property type="project" value="InterPro"/>
</dbReference>
<dbReference type="InterPro" id="IPR044147">
    <property type="entry name" value="UdgB-like"/>
</dbReference>
<dbReference type="GO" id="GO:0051539">
    <property type="term" value="F:4 iron, 4 sulfur cluster binding"/>
    <property type="evidence" value="ECO:0007669"/>
    <property type="project" value="UniProtKB-KW"/>
</dbReference>
<evidence type="ECO:0000256" key="10">
    <source>
        <dbReference type="SAM" id="MobiDB-lite"/>
    </source>
</evidence>
<dbReference type="Pfam" id="PF03167">
    <property type="entry name" value="UDG"/>
    <property type="match status" value="1"/>
</dbReference>